<proteinExistence type="predicted"/>
<dbReference type="Proteomes" id="UP000695562">
    <property type="component" value="Unassembled WGS sequence"/>
</dbReference>
<comment type="caution">
    <text evidence="1">The sequence shown here is derived from an EMBL/GenBank/DDBJ whole genome shotgun (WGS) entry which is preliminary data.</text>
</comment>
<dbReference type="AlphaFoldDB" id="A0A8J4PP09"/>
<dbReference type="Pfam" id="PF12294">
    <property type="entry name" value="DUF3626"/>
    <property type="match status" value="2"/>
</dbReference>
<dbReference type="OrthoDB" id="3514773at2759"/>
<evidence type="ECO:0000313" key="1">
    <source>
        <dbReference type="EMBL" id="KAF2071028.1"/>
    </source>
</evidence>
<name>A0A8J4PP09_9MYCE</name>
<keyword evidence="2" id="KW-1185">Reference proteome</keyword>
<accession>A0A8J4PP09</accession>
<dbReference type="InterPro" id="IPR022074">
    <property type="entry name" value="DUF3626"/>
</dbReference>
<reference evidence="1" key="1">
    <citation type="submission" date="2020-01" db="EMBL/GenBank/DDBJ databases">
        <title>Development of genomics and gene disruption for Polysphondylium violaceum indicates a role for the polyketide synthase stlB in stalk morphogenesis.</title>
        <authorList>
            <person name="Narita B."/>
            <person name="Kawabe Y."/>
            <person name="Kin K."/>
            <person name="Saito T."/>
            <person name="Gibbs R."/>
            <person name="Kuspa A."/>
            <person name="Muzny D."/>
            <person name="Queller D."/>
            <person name="Richards S."/>
            <person name="Strassman J."/>
            <person name="Sucgang R."/>
            <person name="Worley K."/>
            <person name="Schaap P."/>
        </authorList>
    </citation>
    <scope>NUCLEOTIDE SEQUENCE</scope>
    <source>
        <strain evidence="1">QSvi11</strain>
    </source>
</reference>
<protein>
    <recommendedName>
        <fullName evidence="3">DUF3626 domain-containing protein</fullName>
    </recommendedName>
</protein>
<evidence type="ECO:0000313" key="2">
    <source>
        <dbReference type="Proteomes" id="UP000695562"/>
    </source>
</evidence>
<gene>
    <name evidence="1" type="ORF">CYY_007649</name>
</gene>
<organism evidence="1 2">
    <name type="scientific">Polysphondylium violaceum</name>
    <dbReference type="NCBI Taxonomy" id="133409"/>
    <lineage>
        <taxon>Eukaryota</taxon>
        <taxon>Amoebozoa</taxon>
        <taxon>Evosea</taxon>
        <taxon>Eumycetozoa</taxon>
        <taxon>Dictyostelia</taxon>
        <taxon>Dictyosteliales</taxon>
        <taxon>Dictyosteliaceae</taxon>
        <taxon>Polysphondylium</taxon>
    </lineage>
</organism>
<dbReference type="EMBL" id="AJWJ01000420">
    <property type="protein sequence ID" value="KAF2071028.1"/>
    <property type="molecule type" value="Genomic_DNA"/>
</dbReference>
<evidence type="ECO:0008006" key="3">
    <source>
        <dbReference type="Google" id="ProtNLM"/>
    </source>
</evidence>
<sequence length="308" mass="35522">MNELQLQALKYIENKTKSQGVVTDNIQQDYNNNNNNIDDNNNKKKNNIYINVHFHPDRLFNDKNILEVILEDGKYHSQFVTKTSNGGLSAYEGGDRFNWESRMFGGIYDNCEAEERVKYGSLNFRSRLIGGSPRFGSCYFRLKYHTLCNSTFVYPDSFYNPTDFAVHANVHTLIDICTSRASAGDCLDDYIEAQVHGDIVLERDIEALVMDPCFKDTVYEEYARRLPCAVEWHSGFVLDKDTLTKHPEYRGQRIVDLGVELMRLNSSDTLTPKDIGVAIKNQAYDPQDLKKVYHYIARYGHSWDQTFA</sequence>